<dbReference type="AlphaFoldDB" id="A0A5S9MF73"/>
<accession>A0A5S9MF73</accession>
<dbReference type="InterPro" id="IPR010996">
    <property type="entry name" value="HHH_MUS81"/>
</dbReference>
<dbReference type="InterPro" id="IPR027421">
    <property type="entry name" value="DNA_pol_lamdba_lyase_dom_sf"/>
</dbReference>
<protein>
    <recommendedName>
        <fullName evidence="1">Crossover junction endonuclease MUS81-like HHH domain-containing protein</fullName>
    </recommendedName>
</protein>
<sequence>MELKGDNPFKISAFRKAAAALEQDDRSLSQIDDLLALPGIGKGTFAVITEYIEKGQSETLEQLKRKCLKGLSRS</sequence>
<evidence type="ECO:0000313" key="3">
    <source>
        <dbReference type="Proteomes" id="UP000464658"/>
    </source>
</evidence>
<dbReference type="Proteomes" id="UP000464658">
    <property type="component" value="Chromosome"/>
</dbReference>
<organism evidence="2 3">
    <name type="scientific">Bacillus safensis</name>
    <dbReference type="NCBI Taxonomy" id="561879"/>
    <lineage>
        <taxon>Bacteria</taxon>
        <taxon>Bacillati</taxon>
        <taxon>Bacillota</taxon>
        <taxon>Bacilli</taxon>
        <taxon>Bacillales</taxon>
        <taxon>Bacillaceae</taxon>
        <taxon>Bacillus</taxon>
    </lineage>
</organism>
<dbReference type="SUPFAM" id="SSF47802">
    <property type="entry name" value="DNA polymerase beta, N-terminal domain-like"/>
    <property type="match status" value="1"/>
</dbReference>
<evidence type="ECO:0000313" key="2">
    <source>
        <dbReference type="EMBL" id="BBP91405.1"/>
    </source>
</evidence>
<proteinExistence type="predicted"/>
<evidence type="ECO:0000259" key="1">
    <source>
        <dbReference type="Pfam" id="PF14716"/>
    </source>
</evidence>
<reference evidence="2 3" key="1">
    <citation type="submission" date="2019-12" db="EMBL/GenBank/DDBJ databases">
        <title>Full genome sequence of a Bacillus safensis strain isolated from commercially available natto in Indonesia.</title>
        <authorList>
            <person name="Yoshida M."/>
            <person name="Uomi M."/>
            <person name="Waturangi D."/>
            <person name="Ekaputri J.J."/>
            <person name="Setiamarga D.H.E."/>
        </authorList>
    </citation>
    <scope>NUCLEOTIDE SEQUENCE [LARGE SCALE GENOMIC DNA]</scope>
    <source>
        <strain evidence="2 3">IDN1</strain>
    </source>
</reference>
<dbReference type="Pfam" id="PF14716">
    <property type="entry name" value="HHH_8"/>
    <property type="match status" value="1"/>
</dbReference>
<gene>
    <name evidence="2" type="ORF">BsIDN1_50230</name>
</gene>
<dbReference type="Gene3D" id="1.10.150.110">
    <property type="entry name" value="DNA polymerase beta, N-terminal domain-like"/>
    <property type="match status" value="1"/>
</dbReference>
<dbReference type="EMBL" id="AP021906">
    <property type="protein sequence ID" value="BBP91405.1"/>
    <property type="molecule type" value="Genomic_DNA"/>
</dbReference>
<name>A0A5S9MF73_BACIA</name>
<feature type="domain" description="Crossover junction endonuclease MUS81-like HHH" evidence="1">
    <location>
        <begin position="1"/>
        <end position="56"/>
    </location>
</feature>